<evidence type="ECO:0000313" key="6">
    <source>
        <dbReference type="EMBL" id="MBP2322397.1"/>
    </source>
</evidence>
<dbReference type="PANTHER" id="PTHR30349:SF64">
    <property type="entry name" value="PROPHAGE INTEGRASE INTD-RELATED"/>
    <property type="match status" value="1"/>
</dbReference>
<reference evidence="6 7" key="1">
    <citation type="submission" date="2021-03" db="EMBL/GenBank/DDBJ databases">
        <title>Sequencing the genomes of 1000 actinobacteria strains.</title>
        <authorList>
            <person name="Klenk H.-P."/>
        </authorList>
    </citation>
    <scope>NUCLEOTIDE SEQUENCE [LARGE SCALE GENOMIC DNA]</scope>
    <source>
        <strain evidence="6 7">DSM 46670</strain>
    </source>
</reference>
<name>A0ABS4TD95_9PSEU</name>
<proteinExistence type="inferred from homology"/>
<dbReference type="Gene3D" id="1.10.150.130">
    <property type="match status" value="1"/>
</dbReference>
<evidence type="ECO:0000256" key="4">
    <source>
        <dbReference type="SAM" id="MobiDB-lite"/>
    </source>
</evidence>
<evidence type="ECO:0000256" key="1">
    <source>
        <dbReference type="ARBA" id="ARBA00008857"/>
    </source>
</evidence>
<organism evidence="6 7">
    <name type="scientific">Kibdelosporangium banguiense</name>
    <dbReference type="NCBI Taxonomy" id="1365924"/>
    <lineage>
        <taxon>Bacteria</taxon>
        <taxon>Bacillati</taxon>
        <taxon>Actinomycetota</taxon>
        <taxon>Actinomycetes</taxon>
        <taxon>Pseudonocardiales</taxon>
        <taxon>Pseudonocardiaceae</taxon>
        <taxon>Kibdelosporangium</taxon>
    </lineage>
</organism>
<feature type="compositionally biased region" description="Basic and acidic residues" evidence="4">
    <location>
        <begin position="312"/>
        <end position="331"/>
    </location>
</feature>
<dbReference type="RefSeq" id="WP_209637823.1">
    <property type="nucleotide sequence ID" value="NZ_JAGINW010000001.1"/>
</dbReference>
<feature type="domain" description="Tyr recombinase" evidence="5">
    <location>
        <begin position="236"/>
        <end position="449"/>
    </location>
</feature>
<dbReference type="InterPro" id="IPR010998">
    <property type="entry name" value="Integrase_recombinase_N"/>
</dbReference>
<dbReference type="InterPro" id="IPR013762">
    <property type="entry name" value="Integrase-like_cat_sf"/>
</dbReference>
<dbReference type="InterPro" id="IPR002104">
    <property type="entry name" value="Integrase_catalytic"/>
</dbReference>
<feature type="region of interest" description="Disordered" evidence="4">
    <location>
        <begin position="306"/>
        <end position="334"/>
    </location>
</feature>
<evidence type="ECO:0000256" key="2">
    <source>
        <dbReference type="ARBA" id="ARBA00023125"/>
    </source>
</evidence>
<dbReference type="Proteomes" id="UP001519332">
    <property type="component" value="Unassembled WGS sequence"/>
</dbReference>
<evidence type="ECO:0000313" key="7">
    <source>
        <dbReference type="Proteomes" id="UP001519332"/>
    </source>
</evidence>
<dbReference type="PROSITE" id="PS51898">
    <property type="entry name" value="TYR_RECOMBINASE"/>
    <property type="match status" value="1"/>
</dbReference>
<dbReference type="InterPro" id="IPR050090">
    <property type="entry name" value="Tyrosine_recombinase_XerCD"/>
</dbReference>
<comment type="similarity">
    <text evidence="1">Belongs to the 'phage' integrase family.</text>
</comment>
<dbReference type="Gene3D" id="1.10.443.10">
    <property type="entry name" value="Intergrase catalytic core"/>
    <property type="match status" value="1"/>
</dbReference>
<dbReference type="InterPro" id="IPR011010">
    <property type="entry name" value="DNA_brk_join_enz"/>
</dbReference>
<dbReference type="SUPFAM" id="SSF56349">
    <property type="entry name" value="DNA breaking-rejoining enzymes"/>
    <property type="match status" value="1"/>
</dbReference>
<keyword evidence="3" id="KW-0233">DNA recombination</keyword>
<comment type="caution">
    <text evidence="6">The sequence shown here is derived from an EMBL/GenBank/DDBJ whole genome shotgun (WGS) entry which is preliminary data.</text>
</comment>
<evidence type="ECO:0000259" key="5">
    <source>
        <dbReference type="PROSITE" id="PS51898"/>
    </source>
</evidence>
<dbReference type="EMBL" id="JAGINW010000001">
    <property type="protein sequence ID" value="MBP2322397.1"/>
    <property type="molecule type" value="Genomic_DNA"/>
</dbReference>
<protein>
    <submittedName>
        <fullName evidence="6">Integrase</fullName>
    </submittedName>
</protein>
<keyword evidence="2" id="KW-0238">DNA-binding</keyword>
<keyword evidence="7" id="KW-1185">Reference proteome</keyword>
<dbReference type="PANTHER" id="PTHR30349">
    <property type="entry name" value="PHAGE INTEGRASE-RELATED"/>
    <property type="match status" value="1"/>
</dbReference>
<evidence type="ECO:0000256" key="3">
    <source>
        <dbReference type="ARBA" id="ARBA00023172"/>
    </source>
</evidence>
<sequence length="457" mass="51661">MTSTYNVRVWSIQTRYKAQPDGSRKPTRYVVRWMVGRERFDESFKIRTQADGFRSTLMSAAKDGQPFDVTKGLPLAMLRTTDTMSWFDFACAYVDLKWNDIAPKSRKSAADSLVSITRALIPDQNGRPDHTTTTRALRTAFNKNRRDQQHPEEISRAIRWLRNNTPTVGVLADAAELRALLTALDRNRNGQRAAVDTVRLRRTTLRNSLDYAVERKLLDRNPIGDVKARKQKSVLHEVDRRSVANPVQARTLLSAVRDIHPQLVAFFAVMYFAALRPEEAVNLRKHNLSLPEEGWGELHLERAAPEVGEEWTDSRTRGEQRSLKHREDGKGRPVPCSDELTAILHDHIAAFGTAPDGRLFRAVRGDGWLSSSVYGRTWAKARAAAFTPEVVVSPLAKRPYDLRHAAVSTWLNATGDPTRVAEWAGHSVAVLLRVYAKCLDGGEQEARQRVQRWLNGL</sequence>
<gene>
    <name evidence="6" type="ORF">JOF56_002782</name>
</gene>
<accession>A0ABS4TD95</accession>